<dbReference type="OrthoDB" id="1427655at2"/>
<organism evidence="1 3">
    <name type="scientific">Polaribacter dokdonensis DSW-5</name>
    <dbReference type="NCBI Taxonomy" id="1300348"/>
    <lineage>
        <taxon>Bacteria</taxon>
        <taxon>Pseudomonadati</taxon>
        <taxon>Bacteroidota</taxon>
        <taxon>Flavobacteriia</taxon>
        <taxon>Flavobacteriales</taxon>
        <taxon>Flavobacteriaceae</taxon>
    </lineage>
</organism>
<accession>A0A0N0UNV6</accession>
<evidence type="ECO:0000313" key="3">
    <source>
        <dbReference type="Proteomes" id="UP000037716"/>
    </source>
</evidence>
<dbReference type="Proteomes" id="UP000037716">
    <property type="component" value="Unassembled WGS sequence"/>
</dbReference>
<dbReference type="InterPro" id="IPR008969">
    <property type="entry name" value="CarboxyPept-like_regulatory"/>
</dbReference>
<dbReference type="PATRIC" id="fig|1300348.6.peg.2155"/>
<gene>
    <name evidence="1" type="ORF">I602_2154</name>
    <name evidence="2" type="ORF">SAMN05444353_1928</name>
</gene>
<protein>
    <recommendedName>
        <fullName evidence="5">CarboxypepD_reg-like domain-containing protein</fullName>
    </recommendedName>
</protein>
<dbReference type="RefSeq" id="WP_053974688.1">
    <property type="nucleotide sequence ID" value="NZ_FNUE01000002.1"/>
</dbReference>
<dbReference type="SUPFAM" id="SSF49464">
    <property type="entry name" value="Carboxypeptidase regulatory domain-like"/>
    <property type="match status" value="1"/>
</dbReference>
<reference evidence="2 4" key="2">
    <citation type="submission" date="2016-10" db="EMBL/GenBank/DDBJ databases">
        <authorList>
            <person name="Varghese N."/>
            <person name="Submissions S."/>
        </authorList>
    </citation>
    <scope>NUCLEOTIDE SEQUENCE [LARGE SCALE GENOMIC DNA]</scope>
    <source>
        <strain evidence="2 4">DSW-5</strain>
    </source>
</reference>
<comment type="caution">
    <text evidence="1">The sequence shown here is derived from an EMBL/GenBank/DDBJ whole genome shotgun (WGS) entry which is preliminary data.</text>
</comment>
<dbReference type="EMBL" id="LGBR01000001">
    <property type="protein sequence ID" value="KOY52594.1"/>
    <property type="molecule type" value="Genomic_DNA"/>
</dbReference>
<dbReference type="STRING" id="1300348.I602_2154"/>
<sequence length="257" mass="29522">MKNQLLLYFLFISVVSFSQKKQNIISGTILFQNEVIADVHIINKNTNQGSASNDLGTFEIPVSINDTLFVSHINLQKKELIITPEIFKSKSVIIHLEEKINELNEITFERSTGIFYVDKQYVKPPTVNAKTLNLPYANTVAKKDESIVSLQSGAAINLENLIGALNGSNRRKKMLKKLTYEDQMLAKIRKHYTDDFFITDLNIKQDEINVFLNYCFKKNVINLFKKDDKIKVTAILMRESKTFPQKNKTEITLLQKN</sequence>
<keyword evidence="4" id="KW-1185">Reference proteome</keyword>
<name>A0A0N0UNV6_9FLAO</name>
<evidence type="ECO:0000313" key="4">
    <source>
        <dbReference type="Proteomes" id="UP000183071"/>
    </source>
</evidence>
<dbReference type="Proteomes" id="UP000183071">
    <property type="component" value="Unassembled WGS sequence"/>
</dbReference>
<evidence type="ECO:0000313" key="1">
    <source>
        <dbReference type="EMBL" id="KOY52594.1"/>
    </source>
</evidence>
<dbReference type="EMBL" id="FNUE01000002">
    <property type="protein sequence ID" value="SEE48610.1"/>
    <property type="molecule type" value="Genomic_DNA"/>
</dbReference>
<reference evidence="1 3" key="1">
    <citation type="submission" date="2015-07" db="EMBL/GenBank/DDBJ databases">
        <title>Genome of Polaribacter dokdonenesis DSW-5, isolated from seawater off Dokdo in Korea.</title>
        <authorList>
            <person name="Yoon K."/>
            <person name="Song J.Y."/>
            <person name="Kim J.F."/>
        </authorList>
    </citation>
    <scope>NUCLEOTIDE SEQUENCE [LARGE SCALE GENOMIC DNA]</scope>
    <source>
        <strain evidence="1 3">DSW-5</strain>
    </source>
</reference>
<evidence type="ECO:0008006" key="5">
    <source>
        <dbReference type="Google" id="ProtNLM"/>
    </source>
</evidence>
<dbReference type="Pfam" id="PF13715">
    <property type="entry name" value="CarbopepD_reg_2"/>
    <property type="match status" value="1"/>
</dbReference>
<evidence type="ECO:0000313" key="2">
    <source>
        <dbReference type="EMBL" id="SEE48610.1"/>
    </source>
</evidence>
<dbReference type="AlphaFoldDB" id="A0A0N0UNV6"/>
<proteinExistence type="predicted"/>